<feature type="non-terminal residue" evidence="4">
    <location>
        <position position="152"/>
    </location>
</feature>
<evidence type="ECO:0000313" key="4">
    <source>
        <dbReference type="EMBL" id="PWB70837.1"/>
    </source>
</evidence>
<dbReference type="CDD" id="cd02138">
    <property type="entry name" value="TdsD-like"/>
    <property type="match status" value="1"/>
</dbReference>
<dbReference type="Gene3D" id="3.40.109.10">
    <property type="entry name" value="NADH Oxidase"/>
    <property type="match status" value="1"/>
</dbReference>
<organism evidence="4 5">
    <name type="scientific">candidate division GN15 bacterium</name>
    <dbReference type="NCBI Taxonomy" id="2072418"/>
    <lineage>
        <taxon>Bacteria</taxon>
        <taxon>candidate division GN15</taxon>
    </lineage>
</organism>
<dbReference type="InterPro" id="IPR029479">
    <property type="entry name" value="Nitroreductase"/>
</dbReference>
<gene>
    <name evidence="4" type="ORF">C3F09_08555</name>
</gene>
<dbReference type="Proteomes" id="UP000250918">
    <property type="component" value="Unassembled WGS sequence"/>
</dbReference>
<feature type="domain" description="Nitroreductase" evidence="3">
    <location>
        <begin position="8"/>
        <end position="64"/>
    </location>
</feature>
<sequence length="152" mass="17210">MEDSIFFKRHSWRSYRPDPVPKEKLDRILEIVRWSPSCNNNQPWKFVFVSDPAQKEKFGEALSRGNLWALKAPILIAVCSRPQDDYNREDDPVQYYQFGCGLAVMSLLLAAVQEGLMGHPMAGYDAPKLKAALGIPPEYHVICIISLGFEGP</sequence>
<dbReference type="EMBL" id="PQAP01000134">
    <property type="protein sequence ID" value="PWB70837.1"/>
    <property type="molecule type" value="Genomic_DNA"/>
</dbReference>
<dbReference type="SUPFAM" id="SSF55469">
    <property type="entry name" value="FMN-dependent nitroreductase-like"/>
    <property type="match status" value="1"/>
</dbReference>
<name>A0A855X4Y2_9BACT</name>
<dbReference type="PANTHER" id="PTHR43673:SF10">
    <property type="entry name" value="NADH DEHYDROGENASE_NAD(P)H NITROREDUCTASE XCC3605-RELATED"/>
    <property type="match status" value="1"/>
</dbReference>
<proteinExistence type="inferred from homology"/>
<comment type="similarity">
    <text evidence="1">Belongs to the nitroreductase family.</text>
</comment>
<comment type="caution">
    <text evidence="4">The sequence shown here is derived from an EMBL/GenBank/DDBJ whole genome shotgun (WGS) entry which is preliminary data.</text>
</comment>
<dbReference type="PANTHER" id="PTHR43673">
    <property type="entry name" value="NAD(P)H NITROREDUCTASE YDGI-RELATED"/>
    <property type="match status" value="1"/>
</dbReference>
<dbReference type="Pfam" id="PF00881">
    <property type="entry name" value="Nitroreductase"/>
    <property type="match status" value="2"/>
</dbReference>
<dbReference type="AlphaFoldDB" id="A0A855X4Y2"/>
<feature type="domain" description="Nitroreductase" evidence="3">
    <location>
        <begin position="68"/>
        <end position="148"/>
    </location>
</feature>
<protein>
    <submittedName>
        <fullName evidence="4">Nitroreductase</fullName>
    </submittedName>
</protein>
<accession>A0A855X4Y2</accession>
<dbReference type="InterPro" id="IPR000415">
    <property type="entry name" value="Nitroreductase-like"/>
</dbReference>
<evidence type="ECO:0000259" key="3">
    <source>
        <dbReference type="Pfam" id="PF00881"/>
    </source>
</evidence>
<keyword evidence="2" id="KW-0560">Oxidoreductase</keyword>
<evidence type="ECO:0000313" key="5">
    <source>
        <dbReference type="Proteomes" id="UP000250918"/>
    </source>
</evidence>
<evidence type="ECO:0000256" key="2">
    <source>
        <dbReference type="ARBA" id="ARBA00023002"/>
    </source>
</evidence>
<reference evidence="4 5" key="1">
    <citation type="journal article" date="2018" name="ISME J.">
        <title>A methanotrophic archaeon couples anaerobic oxidation of methane to Fe(III) reduction.</title>
        <authorList>
            <person name="Cai C."/>
            <person name="Leu A.O."/>
            <person name="Xie G.J."/>
            <person name="Guo J."/>
            <person name="Feng Y."/>
            <person name="Zhao J.X."/>
            <person name="Tyson G.W."/>
            <person name="Yuan Z."/>
            <person name="Hu S."/>
        </authorList>
    </citation>
    <scope>NUCLEOTIDE SEQUENCE [LARGE SCALE GENOMIC DNA]</scope>
    <source>
        <strain evidence="4">FeB_12</strain>
    </source>
</reference>
<dbReference type="GO" id="GO:0016491">
    <property type="term" value="F:oxidoreductase activity"/>
    <property type="evidence" value="ECO:0007669"/>
    <property type="project" value="UniProtKB-KW"/>
</dbReference>
<evidence type="ECO:0000256" key="1">
    <source>
        <dbReference type="ARBA" id="ARBA00007118"/>
    </source>
</evidence>